<accession>A0A183J0B7</accession>
<protein>
    <submittedName>
        <fullName evidence="1 3">Uncharacterized protein</fullName>
    </submittedName>
</protein>
<keyword evidence="2" id="KW-1185">Reference proteome</keyword>
<dbReference type="Proteomes" id="UP000270296">
    <property type="component" value="Unassembled WGS sequence"/>
</dbReference>
<organism evidence="3">
    <name type="scientific">Soboliphyme baturini</name>
    <dbReference type="NCBI Taxonomy" id="241478"/>
    <lineage>
        <taxon>Eukaryota</taxon>
        <taxon>Metazoa</taxon>
        <taxon>Ecdysozoa</taxon>
        <taxon>Nematoda</taxon>
        <taxon>Enoplea</taxon>
        <taxon>Dorylaimia</taxon>
        <taxon>Dioctophymatida</taxon>
        <taxon>Dioctophymatoidea</taxon>
        <taxon>Soboliphymatidae</taxon>
        <taxon>Soboliphyme</taxon>
    </lineage>
</organism>
<dbReference type="EMBL" id="UZAM01012568">
    <property type="protein sequence ID" value="VDP22463.1"/>
    <property type="molecule type" value="Genomic_DNA"/>
</dbReference>
<reference evidence="3" key="1">
    <citation type="submission" date="2016-06" db="UniProtKB">
        <authorList>
            <consortium name="WormBaseParasite"/>
        </authorList>
    </citation>
    <scope>IDENTIFICATION</scope>
</reference>
<evidence type="ECO:0000313" key="2">
    <source>
        <dbReference type="Proteomes" id="UP000270296"/>
    </source>
</evidence>
<evidence type="ECO:0000313" key="3">
    <source>
        <dbReference type="WBParaSite" id="SBAD_0000964801-mRNA-1"/>
    </source>
</evidence>
<dbReference type="WBParaSite" id="SBAD_0000964801-mRNA-1">
    <property type="protein sequence ID" value="SBAD_0000964801-mRNA-1"/>
    <property type="gene ID" value="SBAD_0000964801"/>
</dbReference>
<evidence type="ECO:0000313" key="1">
    <source>
        <dbReference type="EMBL" id="VDP22463.1"/>
    </source>
</evidence>
<reference evidence="1 2" key="2">
    <citation type="submission" date="2018-11" db="EMBL/GenBank/DDBJ databases">
        <authorList>
            <consortium name="Pathogen Informatics"/>
        </authorList>
    </citation>
    <scope>NUCLEOTIDE SEQUENCE [LARGE SCALE GENOMIC DNA]</scope>
</reference>
<gene>
    <name evidence="1" type="ORF">SBAD_LOCUS9315</name>
</gene>
<proteinExistence type="predicted"/>
<sequence length="214" mass="24289">MSSSRLGSNCHTQLVFVVPFRCMSVPWLINCSETLRERIIRNKKVNFMVPPEALEAPSVCATDVFNGAAFAIVARFLQRVWLHTFVWSSSSSSSSSSSLPTPTGRYPLTHSCARETSVRLRRSYGRPVLFSNTVCDRTTSQPIAIYNVIYDKKKMRTSVLSLMRNGLDLDLTVDCKHRHHPRSRIEARKKRQALNLLRRPFAALHLEGQSVPEQ</sequence>
<dbReference type="AlphaFoldDB" id="A0A183J0B7"/>
<name>A0A183J0B7_9BILA</name>